<organism evidence="2 3">
    <name type="scientific">Paenibacillus thalictri</name>
    <dbReference type="NCBI Taxonomy" id="2527873"/>
    <lineage>
        <taxon>Bacteria</taxon>
        <taxon>Bacillati</taxon>
        <taxon>Bacillota</taxon>
        <taxon>Bacilli</taxon>
        <taxon>Bacillales</taxon>
        <taxon>Paenibacillaceae</taxon>
        <taxon>Paenibacillus</taxon>
    </lineage>
</organism>
<accession>A0A4Q9DQS7</accession>
<comment type="caution">
    <text evidence="2">The sequence shown here is derived from an EMBL/GenBank/DDBJ whole genome shotgun (WGS) entry which is preliminary data.</text>
</comment>
<name>A0A4Q9DQS7_9BACL</name>
<reference evidence="2 3" key="1">
    <citation type="submission" date="2019-02" db="EMBL/GenBank/DDBJ databases">
        <title>Paenibacillus sp. nov., isolated from surface-sterilized tissue of Thalictrum simplex L.</title>
        <authorList>
            <person name="Tuo L."/>
        </authorList>
    </citation>
    <scope>NUCLEOTIDE SEQUENCE [LARGE SCALE GENOMIC DNA]</scope>
    <source>
        <strain evidence="2 3">N2SHLJ1</strain>
    </source>
</reference>
<keyword evidence="3" id="KW-1185">Reference proteome</keyword>
<dbReference type="EMBL" id="SIRE01000008">
    <property type="protein sequence ID" value="TBL78987.1"/>
    <property type="molecule type" value="Genomic_DNA"/>
</dbReference>
<keyword evidence="2" id="KW-0808">Transferase</keyword>
<dbReference type="GO" id="GO:0016747">
    <property type="term" value="F:acyltransferase activity, transferring groups other than amino-acyl groups"/>
    <property type="evidence" value="ECO:0007669"/>
    <property type="project" value="InterPro"/>
</dbReference>
<gene>
    <name evidence="2" type="ORF">EYB31_12230</name>
</gene>
<dbReference type="Gene3D" id="3.40.630.30">
    <property type="match status" value="1"/>
</dbReference>
<dbReference type="RefSeq" id="WP_131013624.1">
    <property type="nucleotide sequence ID" value="NZ_SIRE01000008.1"/>
</dbReference>
<dbReference type="Pfam" id="PF13673">
    <property type="entry name" value="Acetyltransf_10"/>
    <property type="match status" value="1"/>
</dbReference>
<dbReference type="Proteomes" id="UP000293142">
    <property type="component" value="Unassembled WGS sequence"/>
</dbReference>
<dbReference type="SUPFAM" id="SSF55729">
    <property type="entry name" value="Acyl-CoA N-acyltransferases (Nat)"/>
    <property type="match status" value="1"/>
</dbReference>
<dbReference type="AlphaFoldDB" id="A0A4Q9DQS7"/>
<dbReference type="InterPro" id="IPR016181">
    <property type="entry name" value="Acyl_CoA_acyltransferase"/>
</dbReference>
<evidence type="ECO:0000313" key="3">
    <source>
        <dbReference type="Proteomes" id="UP000293142"/>
    </source>
</evidence>
<dbReference type="CDD" id="cd04301">
    <property type="entry name" value="NAT_SF"/>
    <property type="match status" value="1"/>
</dbReference>
<dbReference type="OrthoDB" id="2610020at2"/>
<evidence type="ECO:0000259" key="1">
    <source>
        <dbReference type="PROSITE" id="PS51186"/>
    </source>
</evidence>
<evidence type="ECO:0000313" key="2">
    <source>
        <dbReference type="EMBL" id="TBL78987.1"/>
    </source>
</evidence>
<proteinExistence type="predicted"/>
<dbReference type="InterPro" id="IPR000182">
    <property type="entry name" value="GNAT_dom"/>
</dbReference>
<sequence>MLVALVDNEPLREKMEVLLYDEMWKPLGMGRESRKALSMEGEEIGFACVEDEEVLGAMVLFLNGTLAEIRFAAVSAQARNKGIGRRLWEEVAAYVERHTGIDTVELHSRNNAIEFWSRLGFQEASPWLDHRLYEPHGIRFKKMKYVLRS</sequence>
<feature type="domain" description="N-acetyltransferase" evidence="1">
    <location>
        <begin position="6"/>
        <end position="145"/>
    </location>
</feature>
<dbReference type="PROSITE" id="PS51186">
    <property type="entry name" value="GNAT"/>
    <property type="match status" value="1"/>
</dbReference>
<protein>
    <submittedName>
        <fullName evidence="2">GNAT family N-acetyltransferase</fullName>
    </submittedName>
</protein>